<dbReference type="EMBL" id="CP071090">
    <property type="protein sequence ID" value="QSQ26828.1"/>
    <property type="molecule type" value="Genomic_DNA"/>
</dbReference>
<protein>
    <recommendedName>
        <fullName evidence="3">Lipoprotein</fullName>
    </recommendedName>
</protein>
<organism evidence="1 2">
    <name type="scientific">Pyxidicoccus parkwayensis</name>
    <dbReference type="NCBI Taxonomy" id="2813578"/>
    <lineage>
        <taxon>Bacteria</taxon>
        <taxon>Pseudomonadati</taxon>
        <taxon>Myxococcota</taxon>
        <taxon>Myxococcia</taxon>
        <taxon>Myxococcales</taxon>
        <taxon>Cystobacterineae</taxon>
        <taxon>Myxococcaceae</taxon>
        <taxon>Pyxidicoccus</taxon>
    </lineage>
</organism>
<proteinExistence type="predicted"/>
<dbReference type="RefSeq" id="WP_206728370.1">
    <property type="nucleotide sequence ID" value="NZ_CP071090.1"/>
</dbReference>
<evidence type="ECO:0000313" key="1">
    <source>
        <dbReference type="EMBL" id="QSQ26828.1"/>
    </source>
</evidence>
<sequence>MLLIAACAGTPDRGTPGHYAFDSATSKCEQQPLLCARMVGEETVIPLARTMETVASTVRTGVAVLRIFEETTKAVVEKELTACAEQARSKVLLDHFDGGSPTPRECNEVVEESGSGRRITRAMQLGCLMHEVALACTREALRKRIPGRFSLEQRYRYDRATRTLALMSAEETRSLLRLRCGEELRGTLVPDVVIHSGNPLEAQAIYDFKFPCANSSELPLSRPYPQGHPYGGDTQETIYQEALGAEVWRVVPRWGVIR</sequence>
<gene>
    <name evidence="1" type="ORF">JY651_18760</name>
</gene>
<reference evidence="1 2" key="1">
    <citation type="submission" date="2021-02" db="EMBL/GenBank/DDBJ databases">
        <title>De Novo genome assembly of isolated myxobacteria.</title>
        <authorList>
            <person name="Stevens D.C."/>
        </authorList>
    </citation>
    <scope>NUCLEOTIDE SEQUENCE [LARGE SCALE GENOMIC DNA]</scope>
    <source>
        <strain evidence="2">SCPEA02</strain>
    </source>
</reference>
<keyword evidence="2" id="KW-1185">Reference proteome</keyword>
<evidence type="ECO:0000313" key="2">
    <source>
        <dbReference type="Proteomes" id="UP000662747"/>
    </source>
</evidence>
<accession>A0ABX7P8J1</accession>
<name>A0ABX7P8J1_9BACT</name>
<evidence type="ECO:0008006" key="3">
    <source>
        <dbReference type="Google" id="ProtNLM"/>
    </source>
</evidence>
<dbReference type="Proteomes" id="UP000662747">
    <property type="component" value="Chromosome"/>
</dbReference>